<dbReference type="GO" id="GO:0030170">
    <property type="term" value="F:pyridoxal phosphate binding"/>
    <property type="evidence" value="ECO:0007669"/>
    <property type="project" value="InterPro"/>
</dbReference>
<dbReference type="InterPro" id="IPR011037">
    <property type="entry name" value="Pyrv_Knase-like_insert_dom_sf"/>
</dbReference>
<dbReference type="OrthoDB" id="9801223at2"/>
<sequence length="218" mass="24316">MHTGTVLSVNVGLPVPAEWAGRLRRTAIDKRPVTGRRRVHPLGLDGDGQADTANHGGRDQAVYAYAREELDLWQERLGRPLRDGMFGENLTTRGVEVSRALIGERWRVGTALLEVTLPRVPCGTFQNWLGERGWVRRFTEEARTGAYLRVVEEGDLAAGDRVVVEHRPDHGIDLASAFRARRERDVALLRRVVELPGSAAEWRERLAATEVQLGDASK</sequence>
<dbReference type="Pfam" id="PF03473">
    <property type="entry name" value="MOSC"/>
    <property type="match status" value="1"/>
</dbReference>
<reference evidence="1" key="1">
    <citation type="submission" date="2020-10" db="EMBL/GenBank/DDBJ databases">
        <title>De novo genome project of the cellulose decomposer Thermobifida halotolerans type strain.</title>
        <authorList>
            <person name="Nagy I."/>
            <person name="Horvath B."/>
            <person name="Kukolya J."/>
            <person name="Nagy I."/>
            <person name="Orsini M."/>
        </authorList>
    </citation>
    <scope>NUCLEOTIDE SEQUENCE</scope>
    <source>
        <strain evidence="1">DSM 44931</strain>
    </source>
</reference>
<dbReference type="Gene3D" id="2.40.33.20">
    <property type="entry name" value="PK beta-barrel domain-like"/>
    <property type="match status" value="1"/>
</dbReference>
<dbReference type="GO" id="GO:0030151">
    <property type="term" value="F:molybdenum ion binding"/>
    <property type="evidence" value="ECO:0007669"/>
    <property type="project" value="InterPro"/>
</dbReference>
<name>A0A399G2S8_9ACTN</name>
<dbReference type="RefSeq" id="WP_068687967.1">
    <property type="nucleotide sequence ID" value="NZ_CP063196.1"/>
</dbReference>
<keyword evidence="2" id="KW-1185">Reference proteome</keyword>
<dbReference type="GO" id="GO:0003824">
    <property type="term" value="F:catalytic activity"/>
    <property type="evidence" value="ECO:0007669"/>
    <property type="project" value="InterPro"/>
</dbReference>
<evidence type="ECO:0000313" key="1">
    <source>
        <dbReference type="EMBL" id="UOE21785.1"/>
    </source>
</evidence>
<dbReference type="PANTHER" id="PTHR30212:SF2">
    <property type="entry name" value="PROTEIN YIIM"/>
    <property type="match status" value="1"/>
</dbReference>
<evidence type="ECO:0000313" key="2">
    <source>
        <dbReference type="Proteomes" id="UP000265719"/>
    </source>
</evidence>
<dbReference type="PANTHER" id="PTHR30212">
    <property type="entry name" value="PROTEIN YIIM"/>
    <property type="match status" value="1"/>
</dbReference>
<dbReference type="KEGG" id="thao:NI17_001285"/>
<dbReference type="AlphaFoldDB" id="A0A399G2S8"/>
<dbReference type="SUPFAM" id="SSF50800">
    <property type="entry name" value="PK beta-barrel domain-like"/>
    <property type="match status" value="1"/>
</dbReference>
<protein>
    <submittedName>
        <fullName evidence="1">MOSC domain-containing protein</fullName>
    </submittedName>
</protein>
<gene>
    <name evidence="1" type="ORF">NI17_001285</name>
</gene>
<accession>A0A399G2S8</accession>
<dbReference type="EMBL" id="CP063196">
    <property type="protein sequence ID" value="UOE21785.1"/>
    <property type="molecule type" value="Genomic_DNA"/>
</dbReference>
<dbReference type="PROSITE" id="PS51340">
    <property type="entry name" value="MOSC"/>
    <property type="match status" value="1"/>
</dbReference>
<dbReference type="Proteomes" id="UP000265719">
    <property type="component" value="Chromosome"/>
</dbReference>
<organism evidence="1 2">
    <name type="scientific">Thermobifida halotolerans</name>
    <dbReference type="NCBI Taxonomy" id="483545"/>
    <lineage>
        <taxon>Bacteria</taxon>
        <taxon>Bacillati</taxon>
        <taxon>Actinomycetota</taxon>
        <taxon>Actinomycetes</taxon>
        <taxon>Streptosporangiales</taxon>
        <taxon>Nocardiopsidaceae</taxon>
        <taxon>Thermobifida</taxon>
    </lineage>
</organism>
<dbReference type="InterPro" id="IPR052353">
    <property type="entry name" value="Benzoxazolinone_Detox_Enz"/>
</dbReference>
<dbReference type="InterPro" id="IPR005302">
    <property type="entry name" value="MoCF_Sase_C"/>
</dbReference>
<proteinExistence type="predicted"/>